<evidence type="ECO:0000313" key="1">
    <source>
        <dbReference type="EMBL" id="OAI21110.1"/>
    </source>
</evidence>
<organism evidence="1 2">
    <name type="scientific">Methylomonas koyamae</name>
    <dbReference type="NCBI Taxonomy" id="702114"/>
    <lineage>
        <taxon>Bacteria</taxon>
        <taxon>Pseudomonadati</taxon>
        <taxon>Pseudomonadota</taxon>
        <taxon>Gammaproteobacteria</taxon>
        <taxon>Methylococcales</taxon>
        <taxon>Methylococcaceae</taxon>
        <taxon>Methylomonas</taxon>
    </lineage>
</organism>
<dbReference type="AlphaFoldDB" id="A0A177NVJ3"/>
<comment type="caution">
    <text evidence="1">The sequence shown here is derived from an EMBL/GenBank/DDBJ whole genome shotgun (WGS) entry which is preliminary data.</text>
</comment>
<keyword evidence="2" id="KW-1185">Reference proteome</keyword>
<dbReference type="RefSeq" id="WP_064027133.1">
    <property type="nucleotide sequence ID" value="NZ_LUUK01000111.1"/>
</dbReference>
<dbReference type="STRING" id="702114.A1355_02830"/>
<protein>
    <submittedName>
        <fullName evidence="1">Uncharacterized protein</fullName>
    </submittedName>
</protein>
<evidence type="ECO:0000313" key="2">
    <source>
        <dbReference type="Proteomes" id="UP000077628"/>
    </source>
</evidence>
<name>A0A177NVJ3_9GAMM</name>
<dbReference type="Proteomes" id="UP000077628">
    <property type="component" value="Unassembled WGS sequence"/>
</dbReference>
<gene>
    <name evidence="1" type="ORF">A1355_02830</name>
</gene>
<proteinExistence type="predicted"/>
<accession>A0A177NVJ3</accession>
<dbReference type="EMBL" id="LUUK01000111">
    <property type="protein sequence ID" value="OAI21110.1"/>
    <property type="molecule type" value="Genomic_DNA"/>
</dbReference>
<sequence length="136" mass="14994">MIATQKVYPATLKVILATLRAIHARLQALRTRQIVIPVILKELRATLRAINARQKAGRTGIFIYGGKYVAVQASIGPLHIPVKPPSDSDFKTARHSGRKAAAFSNPKLAIDSDTITPVVNDGFWKWRIDANDPKQT</sequence>
<reference evidence="2" key="1">
    <citation type="submission" date="2016-03" db="EMBL/GenBank/DDBJ databases">
        <authorList>
            <person name="Heylen K."/>
            <person name="De Vos P."/>
            <person name="Vekeman B."/>
        </authorList>
    </citation>
    <scope>NUCLEOTIDE SEQUENCE [LARGE SCALE GENOMIC DNA]</scope>
    <source>
        <strain evidence="2">R-45383</strain>
    </source>
</reference>